<reference evidence="1 2" key="1">
    <citation type="journal article" date="2014" name="Genome Announc.">
        <title>Complete Genome Sequence of Hyphomicrobium nitrativorans Strain NL23, a Denitrifying Bacterium Isolated from Biofilm of a Methanol-Fed Denitrification System Treating Seawater at the Montreal Biodome.</title>
        <authorList>
            <person name="Martineau C."/>
            <person name="Villeneuve C."/>
            <person name="Mauffrey F."/>
            <person name="Villemur R."/>
        </authorList>
    </citation>
    <scope>NUCLEOTIDE SEQUENCE [LARGE SCALE GENOMIC DNA]</scope>
    <source>
        <strain evidence="1">NL23</strain>
    </source>
</reference>
<dbReference type="HOGENOM" id="CLU_2861715_0_0_5"/>
<keyword evidence="2" id="KW-1185">Reference proteome</keyword>
<dbReference type="Proteomes" id="UP000018542">
    <property type="component" value="Chromosome"/>
</dbReference>
<evidence type="ECO:0000313" key="1">
    <source>
        <dbReference type="EMBL" id="AHB50446.1"/>
    </source>
</evidence>
<gene>
    <name evidence="1" type="ORF">W911_16880</name>
</gene>
<dbReference type="KEGG" id="hni:W911_16880"/>
<evidence type="ECO:0000313" key="2">
    <source>
        <dbReference type="Proteomes" id="UP000018542"/>
    </source>
</evidence>
<protein>
    <submittedName>
        <fullName evidence="1">Uncharacterized protein</fullName>
    </submittedName>
</protein>
<dbReference type="PATRIC" id="fig|1029756.8.peg.3515"/>
<dbReference type="EMBL" id="CP006912">
    <property type="protein sequence ID" value="AHB50446.1"/>
    <property type="molecule type" value="Genomic_DNA"/>
</dbReference>
<dbReference type="AlphaFoldDB" id="V5SHV9"/>
<accession>V5SHV9</accession>
<proteinExistence type="predicted"/>
<name>V5SHV9_9HYPH</name>
<sequence length="64" mass="7009">MPCIHASYSSSRVSSTVRYFGFEVYEAIEIHEKIWIRSADAMPLRADTVGVGRRGADCASRGGS</sequence>
<organism evidence="1 2">
    <name type="scientific">Hyphomicrobium nitrativorans NL23</name>
    <dbReference type="NCBI Taxonomy" id="1029756"/>
    <lineage>
        <taxon>Bacteria</taxon>
        <taxon>Pseudomonadati</taxon>
        <taxon>Pseudomonadota</taxon>
        <taxon>Alphaproteobacteria</taxon>
        <taxon>Hyphomicrobiales</taxon>
        <taxon>Hyphomicrobiaceae</taxon>
        <taxon>Hyphomicrobium</taxon>
    </lineage>
</organism>